<dbReference type="Pfam" id="PF14103">
    <property type="entry name" value="DUF4276"/>
    <property type="match status" value="1"/>
</dbReference>
<dbReference type="EMBL" id="VDMB01000012">
    <property type="protein sequence ID" value="TYT74324.1"/>
    <property type="molecule type" value="Genomic_DNA"/>
</dbReference>
<dbReference type="Proteomes" id="UP000321899">
    <property type="component" value="Unassembled WGS sequence"/>
</dbReference>
<sequence>MIRVHVFCEGQTEDVFVREVLGPHFQRMNIWLNSIIIRTGPQGKGGLTSYGKVKWQVENKCKEDANAWVTTLLDFYGLPSDFPAMTLKGDSLTRAKIVESAFQADMAQPNFISNILVHEFEGLLFSDPSVFAEWFDDEHIVHSLTRVRNDFATPEHINDGRTTAPSKRILSVCDTYDKVAHGSLIALDIGLETIRRECPLFDAWIKRLEGLNSGGAV</sequence>
<dbReference type="AlphaFoldDB" id="A0A5S5MF45"/>
<accession>A0A5S5MF45</accession>
<reference evidence="1 2" key="1">
    <citation type="submission" date="2019-06" db="EMBL/GenBank/DDBJ databases">
        <title>Desulfobotulus mexicanus sp. nov., a novel sulfate-reducing bacterium isolated from the sediment of an alkaline crater lake in Mexico.</title>
        <authorList>
            <person name="Hirschler-Rea A."/>
        </authorList>
    </citation>
    <scope>NUCLEOTIDE SEQUENCE [LARGE SCALE GENOMIC DNA]</scope>
    <source>
        <strain evidence="1 2">PAR22N</strain>
    </source>
</reference>
<evidence type="ECO:0000313" key="2">
    <source>
        <dbReference type="Proteomes" id="UP000321899"/>
    </source>
</evidence>
<gene>
    <name evidence="1" type="ORF">FIM25_10200</name>
</gene>
<dbReference type="RefSeq" id="WP_139448910.1">
    <property type="nucleotide sequence ID" value="NZ_VDMB01000012.1"/>
</dbReference>
<evidence type="ECO:0000313" key="1">
    <source>
        <dbReference type="EMBL" id="TYT74324.1"/>
    </source>
</evidence>
<organism evidence="1 2">
    <name type="scientific">Desulfobotulus mexicanus</name>
    <dbReference type="NCBI Taxonomy" id="2586642"/>
    <lineage>
        <taxon>Bacteria</taxon>
        <taxon>Pseudomonadati</taxon>
        <taxon>Thermodesulfobacteriota</taxon>
        <taxon>Desulfobacteria</taxon>
        <taxon>Desulfobacterales</taxon>
        <taxon>Desulfobacteraceae</taxon>
        <taxon>Desulfobotulus</taxon>
    </lineage>
</organism>
<keyword evidence="2" id="KW-1185">Reference proteome</keyword>
<name>A0A5S5MF45_9BACT</name>
<protein>
    <submittedName>
        <fullName evidence="1">DUF4276 family protein</fullName>
    </submittedName>
</protein>
<proteinExistence type="predicted"/>
<comment type="caution">
    <text evidence="1">The sequence shown here is derived from an EMBL/GenBank/DDBJ whole genome shotgun (WGS) entry which is preliminary data.</text>
</comment>
<dbReference type="InterPro" id="IPR025455">
    <property type="entry name" value="DUF4276"/>
</dbReference>
<dbReference type="OrthoDB" id="9801478at2"/>